<accession>A0AAV7QM17</accession>
<dbReference type="Proteomes" id="UP001066276">
    <property type="component" value="Chromosome 6"/>
</dbReference>
<feature type="compositionally biased region" description="Basic and acidic residues" evidence="1">
    <location>
        <begin position="122"/>
        <end position="132"/>
    </location>
</feature>
<name>A0AAV7QM17_PLEWA</name>
<keyword evidence="3" id="KW-1185">Reference proteome</keyword>
<evidence type="ECO:0000313" key="2">
    <source>
        <dbReference type="EMBL" id="KAJ1141597.1"/>
    </source>
</evidence>
<dbReference type="AlphaFoldDB" id="A0AAV7QM17"/>
<comment type="caution">
    <text evidence="2">The sequence shown here is derived from an EMBL/GenBank/DDBJ whole genome shotgun (WGS) entry which is preliminary data.</text>
</comment>
<reference evidence="2" key="1">
    <citation type="journal article" date="2022" name="bioRxiv">
        <title>Sequencing and chromosome-scale assembly of the giantPleurodeles waltlgenome.</title>
        <authorList>
            <person name="Brown T."/>
            <person name="Elewa A."/>
            <person name="Iarovenko S."/>
            <person name="Subramanian E."/>
            <person name="Araus A.J."/>
            <person name="Petzold A."/>
            <person name="Susuki M."/>
            <person name="Suzuki K.-i.T."/>
            <person name="Hayashi T."/>
            <person name="Toyoda A."/>
            <person name="Oliveira C."/>
            <person name="Osipova E."/>
            <person name="Leigh N.D."/>
            <person name="Simon A."/>
            <person name="Yun M.H."/>
        </authorList>
    </citation>
    <scope>NUCLEOTIDE SEQUENCE</scope>
    <source>
        <strain evidence="2">20211129_DDA</strain>
        <tissue evidence="2">Liver</tissue>
    </source>
</reference>
<evidence type="ECO:0000313" key="3">
    <source>
        <dbReference type="Proteomes" id="UP001066276"/>
    </source>
</evidence>
<protein>
    <submittedName>
        <fullName evidence="2">Uncharacterized protein</fullName>
    </submittedName>
</protein>
<proteinExistence type="predicted"/>
<feature type="region of interest" description="Disordered" evidence="1">
    <location>
        <begin position="1"/>
        <end position="85"/>
    </location>
</feature>
<feature type="region of interest" description="Disordered" evidence="1">
    <location>
        <begin position="121"/>
        <end position="144"/>
    </location>
</feature>
<organism evidence="2 3">
    <name type="scientific">Pleurodeles waltl</name>
    <name type="common">Iberian ribbed newt</name>
    <dbReference type="NCBI Taxonomy" id="8319"/>
    <lineage>
        <taxon>Eukaryota</taxon>
        <taxon>Metazoa</taxon>
        <taxon>Chordata</taxon>
        <taxon>Craniata</taxon>
        <taxon>Vertebrata</taxon>
        <taxon>Euteleostomi</taxon>
        <taxon>Amphibia</taxon>
        <taxon>Batrachia</taxon>
        <taxon>Caudata</taxon>
        <taxon>Salamandroidea</taxon>
        <taxon>Salamandridae</taxon>
        <taxon>Pleurodelinae</taxon>
        <taxon>Pleurodeles</taxon>
    </lineage>
</organism>
<gene>
    <name evidence="2" type="ORF">NDU88_007925</name>
</gene>
<feature type="compositionally biased region" description="Low complexity" evidence="1">
    <location>
        <begin position="27"/>
        <end position="38"/>
    </location>
</feature>
<feature type="compositionally biased region" description="Basic and acidic residues" evidence="1">
    <location>
        <begin position="62"/>
        <end position="71"/>
    </location>
</feature>
<evidence type="ECO:0000256" key="1">
    <source>
        <dbReference type="SAM" id="MobiDB-lite"/>
    </source>
</evidence>
<sequence length="144" mass="15335">MGLPRVGNRPQIPGRGETRRDCRWRRGATPGGAPRAGPVMSRGPAAPRWTSRSRRGAAAPRWRTDGARPGDEGESDTPDARDANERWWAVRKGPHPAAIRVSHRGSGASAFAMPVGVIGPGGRDETKLDPNQDCKTLSGCVLPG</sequence>
<dbReference type="EMBL" id="JANPWB010000010">
    <property type="protein sequence ID" value="KAJ1141597.1"/>
    <property type="molecule type" value="Genomic_DNA"/>
</dbReference>